<dbReference type="InterPro" id="IPR029063">
    <property type="entry name" value="SAM-dependent_MTases_sf"/>
</dbReference>
<dbReference type="InterPro" id="IPR026669">
    <property type="entry name" value="Arsenite_MeTrfase-like"/>
</dbReference>
<evidence type="ECO:0000256" key="6">
    <source>
        <dbReference type="ARBA" id="ARBA00047941"/>
    </source>
</evidence>
<evidence type="ECO:0000256" key="8">
    <source>
        <dbReference type="ARBA" id="ARBA00048428"/>
    </source>
</evidence>
<sequence length="203" mass="21797">MADPVDSQASLEAVLKDEIVRMYQEVADNPKGTFHFFHGREAAELFGYSPEWLDRAPVSAVGSFAGVGNPHERSNLQPGETVLDLGSGAGLDAIIASWRVGPSGKVIGVDLNPAMCLKAQAHAAATGTRMECQVGRMEDIPVPSASVDVVISNGVINLSFRKRRVVEEIFRVLRPGGRMSITDIVSAKQLSQSIVNDPKLWAS</sequence>
<evidence type="ECO:0000256" key="3">
    <source>
        <dbReference type="ARBA" id="ARBA00034487"/>
    </source>
</evidence>
<feature type="domain" description="Methyltransferase" evidence="9">
    <location>
        <begin position="77"/>
        <end position="201"/>
    </location>
</feature>
<dbReference type="InterPro" id="IPR025714">
    <property type="entry name" value="Methyltranfer_dom"/>
</dbReference>
<dbReference type="Gene3D" id="3.40.50.150">
    <property type="entry name" value="Vaccinia Virus protein VP39"/>
    <property type="match status" value="1"/>
</dbReference>
<dbReference type="Pfam" id="PF13847">
    <property type="entry name" value="Methyltransf_31"/>
    <property type="match status" value="1"/>
</dbReference>
<comment type="catalytic activity">
    <reaction evidence="7">
        <text>arsenic triglutathione + 2 [thioredoxin]-dithiol + 2 S-adenosyl-L-methionine + H2O = dimethylarsinous acid + 2 [thioredoxin]-disulfide + 3 glutathione + 2 S-adenosyl-L-homocysteine + 2 H(+)</text>
        <dbReference type="Rhea" id="RHEA:69464"/>
        <dbReference type="Rhea" id="RHEA-COMP:10698"/>
        <dbReference type="Rhea" id="RHEA-COMP:10700"/>
        <dbReference type="ChEBI" id="CHEBI:15377"/>
        <dbReference type="ChEBI" id="CHEBI:15378"/>
        <dbReference type="ChEBI" id="CHEBI:23808"/>
        <dbReference type="ChEBI" id="CHEBI:29950"/>
        <dbReference type="ChEBI" id="CHEBI:50058"/>
        <dbReference type="ChEBI" id="CHEBI:57856"/>
        <dbReference type="ChEBI" id="CHEBI:57925"/>
        <dbReference type="ChEBI" id="CHEBI:59789"/>
        <dbReference type="ChEBI" id="CHEBI:183640"/>
        <dbReference type="EC" id="2.1.1.137"/>
    </reaction>
</comment>
<dbReference type="EC" id="2.1.1.137" evidence="4"/>
<dbReference type="GO" id="GO:0030791">
    <property type="term" value="F:arsenite methyltransferase activity"/>
    <property type="evidence" value="ECO:0007669"/>
    <property type="project" value="UniProtKB-EC"/>
</dbReference>
<keyword evidence="1 10" id="KW-0808">Transferase</keyword>
<comment type="caution">
    <text evidence="10">The sequence shown here is derived from an EMBL/GenBank/DDBJ whole genome shotgun (WGS) entry which is preliminary data.</text>
</comment>
<evidence type="ECO:0000313" key="10">
    <source>
        <dbReference type="EMBL" id="NOT32978.1"/>
    </source>
</evidence>
<dbReference type="SUPFAM" id="SSF53335">
    <property type="entry name" value="S-adenosyl-L-methionine-dependent methyltransferases"/>
    <property type="match status" value="1"/>
</dbReference>
<evidence type="ECO:0000256" key="2">
    <source>
        <dbReference type="ARBA" id="ARBA00022691"/>
    </source>
</evidence>
<dbReference type="Proteomes" id="UP000580839">
    <property type="component" value="Unassembled WGS sequence"/>
</dbReference>
<dbReference type="EMBL" id="JABFRW010000023">
    <property type="protein sequence ID" value="NOT32978.1"/>
    <property type="molecule type" value="Genomic_DNA"/>
</dbReference>
<dbReference type="PANTHER" id="PTHR43675">
    <property type="entry name" value="ARSENITE METHYLTRANSFERASE"/>
    <property type="match status" value="1"/>
</dbReference>
<reference evidence="10 11" key="1">
    <citation type="submission" date="2020-04" db="EMBL/GenBank/DDBJ databases">
        <title>Metagenomic profiling of ammonia- and methane-oxidizing microorganisms in a Dutch drinking water treatment plant.</title>
        <authorList>
            <person name="Poghosyan L."/>
            <person name="Leucker S."/>
        </authorList>
    </citation>
    <scope>NUCLEOTIDE SEQUENCE [LARGE SCALE GENOMIC DNA]</scope>
    <source>
        <strain evidence="10">S-RSF-IL-03</strain>
    </source>
</reference>
<dbReference type="AlphaFoldDB" id="A0A849SBC5"/>
<proteinExistence type="inferred from homology"/>
<evidence type="ECO:0000256" key="4">
    <source>
        <dbReference type="ARBA" id="ARBA00034521"/>
    </source>
</evidence>
<comment type="catalytic activity">
    <reaction evidence="8">
        <text>arsenic triglutathione + 3 [thioredoxin]-dithiol + 3 S-adenosyl-L-methionine = trimethylarsine + 3 [thioredoxin]-disulfide + 3 glutathione + 3 S-adenosyl-L-homocysteine + 3 H(+)</text>
        <dbReference type="Rhea" id="RHEA:69432"/>
        <dbReference type="Rhea" id="RHEA-COMP:10698"/>
        <dbReference type="Rhea" id="RHEA-COMP:10700"/>
        <dbReference type="ChEBI" id="CHEBI:15378"/>
        <dbReference type="ChEBI" id="CHEBI:27130"/>
        <dbReference type="ChEBI" id="CHEBI:29950"/>
        <dbReference type="ChEBI" id="CHEBI:50058"/>
        <dbReference type="ChEBI" id="CHEBI:57856"/>
        <dbReference type="ChEBI" id="CHEBI:57925"/>
        <dbReference type="ChEBI" id="CHEBI:59789"/>
        <dbReference type="ChEBI" id="CHEBI:183640"/>
        <dbReference type="EC" id="2.1.1.137"/>
    </reaction>
</comment>
<name>A0A849SBC5_UNCEI</name>
<keyword evidence="2" id="KW-0949">S-adenosyl-L-methionine</keyword>
<protein>
    <recommendedName>
        <fullName evidence="5">Arsenite methyltransferase</fullName>
        <ecNumber evidence="4">2.1.1.137</ecNumber>
    </recommendedName>
</protein>
<dbReference type="GO" id="GO:0032259">
    <property type="term" value="P:methylation"/>
    <property type="evidence" value="ECO:0007669"/>
    <property type="project" value="UniProtKB-KW"/>
</dbReference>
<keyword evidence="10" id="KW-0489">Methyltransferase</keyword>
<dbReference type="PANTHER" id="PTHR43675:SF8">
    <property type="entry name" value="ARSENITE METHYLTRANSFERASE"/>
    <property type="match status" value="1"/>
</dbReference>
<dbReference type="CDD" id="cd02440">
    <property type="entry name" value="AdoMet_MTases"/>
    <property type="match status" value="1"/>
</dbReference>
<comment type="similarity">
    <text evidence="3">Belongs to the methyltransferase superfamily. Arsenite methyltransferase family.</text>
</comment>
<gene>
    <name evidence="10" type="ORF">HOP12_02280</name>
</gene>
<accession>A0A849SBC5</accession>
<comment type="catalytic activity">
    <reaction evidence="6">
        <text>arsenic triglutathione + [thioredoxin]-dithiol + S-adenosyl-L-methionine + 2 H2O = methylarsonous acid + [thioredoxin]-disulfide + 3 glutathione + S-adenosyl-L-homocysteine + H(+)</text>
        <dbReference type="Rhea" id="RHEA:69460"/>
        <dbReference type="Rhea" id="RHEA-COMP:10698"/>
        <dbReference type="Rhea" id="RHEA-COMP:10700"/>
        <dbReference type="ChEBI" id="CHEBI:15377"/>
        <dbReference type="ChEBI" id="CHEBI:15378"/>
        <dbReference type="ChEBI" id="CHEBI:17826"/>
        <dbReference type="ChEBI" id="CHEBI:29950"/>
        <dbReference type="ChEBI" id="CHEBI:50058"/>
        <dbReference type="ChEBI" id="CHEBI:57856"/>
        <dbReference type="ChEBI" id="CHEBI:57925"/>
        <dbReference type="ChEBI" id="CHEBI:59789"/>
        <dbReference type="ChEBI" id="CHEBI:183640"/>
        <dbReference type="EC" id="2.1.1.137"/>
    </reaction>
</comment>
<organism evidence="10 11">
    <name type="scientific">Eiseniibacteriota bacterium</name>
    <dbReference type="NCBI Taxonomy" id="2212470"/>
    <lineage>
        <taxon>Bacteria</taxon>
        <taxon>Candidatus Eiseniibacteriota</taxon>
    </lineage>
</organism>
<evidence type="ECO:0000313" key="11">
    <source>
        <dbReference type="Proteomes" id="UP000580839"/>
    </source>
</evidence>
<evidence type="ECO:0000259" key="9">
    <source>
        <dbReference type="Pfam" id="PF13847"/>
    </source>
</evidence>
<evidence type="ECO:0000256" key="5">
    <source>
        <dbReference type="ARBA" id="ARBA00034545"/>
    </source>
</evidence>
<evidence type="ECO:0000256" key="1">
    <source>
        <dbReference type="ARBA" id="ARBA00022679"/>
    </source>
</evidence>
<evidence type="ECO:0000256" key="7">
    <source>
        <dbReference type="ARBA" id="ARBA00047943"/>
    </source>
</evidence>